<feature type="transmembrane region" description="Helical" evidence="1">
    <location>
        <begin position="12"/>
        <end position="32"/>
    </location>
</feature>
<dbReference type="RefSeq" id="XP_013782759.2">
    <property type="nucleotide sequence ID" value="XM_013927305.2"/>
</dbReference>
<evidence type="ECO:0000313" key="2">
    <source>
        <dbReference type="Proteomes" id="UP000694941"/>
    </source>
</evidence>
<proteinExistence type="predicted"/>
<keyword evidence="1" id="KW-0472">Membrane</keyword>
<dbReference type="GeneID" id="106466994"/>
<protein>
    <submittedName>
        <fullName evidence="3">Uncharacterized protein LOC106466994</fullName>
    </submittedName>
</protein>
<dbReference type="InterPro" id="IPR029063">
    <property type="entry name" value="SAM-dependent_MTases_sf"/>
</dbReference>
<accession>A0ABM1BIN5</accession>
<keyword evidence="2" id="KW-1185">Reference proteome</keyword>
<evidence type="ECO:0000256" key="1">
    <source>
        <dbReference type="SAM" id="Phobius"/>
    </source>
</evidence>
<dbReference type="Proteomes" id="UP000694941">
    <property type="component" value="Unplaced"/>
</dbReference>
<gene>
    <name evidence="3" type="primary">LOC106466994</name>
</gene>
<keyword evidence="1" id="KW-1133">Transmembrane helix</keyword>
<name>A0ABM1BIN5_LIMPO</name>
<evidence type="ECO:0000313" key="3">
    <source>
        <dbReference type="RefSeq" id="XP_013782759.2"/>
    </source>
</evidence>
<organism evidence="2 3">
    <name type="scientific">Limulus polyphemus</name>
    <name type="common">Atlantic horseshoe crab</name>
    <dbReference type="NCBI Taxonomy" id="6850"/>
    <lineage>
        <taxon>Eukaryota</taxon>
        <taxon>Metazoa</taxon>
        <taxon>Ecdysozoa</taxon>
        <taxon>Arthropoda</taxon>
        <taxon>Chelicerata</taxon>
        <taxon>Merostomata</taxon>
        <taxon>Xiphosura</taxon>
        <taxon>Limulidae</taxon>
        <taxon>Limulus</taxon>
    </lineage>
</organism>
<reference evidence="3" key="1">
    <citation type="submission" date="2025-08" db="UniProtKB">
        <authorList>
            <consortium name="RefSeq"/>
        </authorList>
    </citation>
    <scope>IDENTIFICATION</scope>
    <source>
        <tissue evidence="3">Muscle</tissue>
    </source>
</reference>
<dbReference type="Gene3D" id="3.40.50.150">
    <property type="entry name" value="Vaccinia Virus protein VP39"/>
    <property type="match status" value="1"/>
</dbReference>
<keyword evidence="1" id="KW-0812">Transmembrane</keyword>
<sequence>MKILQPMKPQLPSILLGLFIGFLASLLVHWMLRGSYEKPFAKRLESTSSLQINHLRALIEEVSCRSLKIGTRGGFCLSPTDPIKGGNNMWCPKLSAALDNLFKHQTVGDFGCGLGHYGRYLLRRGDRLMPYSPTVEESIFLNRSEVVAVLKEPQKIASWTGFDGAGNIESVIKNRFIKFLDLSEEQHLPEKYHWVMSLEVGEHIPVVFEDVFLGNIARHACRGVVLSWAVLGQGGHHHVNCRNNEYIKAKMAKLGFHNDLNTEESIRKATPVKYFKNTLMVFKRNEPLNDENCVRRANI</sequence>
<dbReference type="SUPFAM" id="SSF53335">
    <property type="entry name" value="S-adenosyl-L-methionine-dependent methyltransferases"/>
    <property type="match status" value="1"/>
</dbReference>